<keyword evidence="1" id="KW-0472">Membrane</keyword>
<keyword evidence="1" id="KW-0812">Transmembrane</keyword>
<evidence type="ECO:0000256" key="1">
    <source>
        <dbReference type="SAM" id="Phobius"/>
    </source>
</evidence>
<evidence type="ECO:0000313" key="3">
    <source>
        <dbReference type="EMBL" id="MDQ0335245.1"/>
    </source>
</evidence>
<dbReference type="Proteomes" id="UP001231587">
    <property type="component" value="Unassembled WGS sequence"/>
</dbReference>
<dbReference type="SUPFAM" id="SSF56784">
    <property type="entry name" value="HAD-like"/>
    <property type="match status" value="1"/>
</dbReference>
<keyword evidence="5" id="KW-1185">Reference proteome</keyword>
<dbReference type="InterPro" id="IPR036412">
    <property type="entry name" value="HAD-like_sf"/>
</dbReference>
<feature type="transmembrane region" description="Helical" evidence="1">
    <location>
        <begin position="650"/>
        <end position="666"/>
    </location>
</feature>
<dbReference type="EMBL" id="JAUSUU010000004">
    <property type="protein sequence ID" value="MDQ0335245.1"/>
    <property type="molecule type" value="Genomic_DNA"/>
</dbReference>
<sequence>MNDLKVKLSNQNTKVLFSDYYDTIIHRNVHPNYTLKLWAKYMIAELGLNLSIDALYFIRQESLAYLCEKYNKNNVEIPYDILIGDIFMRLVNSKLITYSRKTHFFHLFESIDFKTESSVQYLNQDVLNEIKTFKTNGGRVYLVSDFYGSKSLFEKLLEYHGILDLFDDVFSSAVLQSSKHAGSIYKVVLNALSITNPSEVVMIGDNQRSDYDNAIKNGLNAFKLEHDSYLKKNKLNAIGNDFKKTKRVVFDIYKASKKKEAMPFTQYIIYYHFFIEKLYLRSKKEGIKNLFFLAREGQFLKIIFDSYQEFHLIEDRLKINTHYLKTSRQASIQINLEPLETEPFLYLKSKYPELSIEDFLIFFNCPKHTQETIINDLNLSPNAPIKDFFKSNVFETLKQNQTFITFYNTHRETNKNSFKTYINSFGVDIENEGICLVDIGWGGTMQESLFGFFEKQIPITGYYLGLRYIYNIQEKTPRDGLIFSILPFTAYNDFLLMANNQYYEQFSAANHGSAVEYTNEEGFVIEKHNPEEKWLYDTFIKTHQTQMLGFHKTLLKELDTICYDQNMVQEIIAKIALKTGLFYNRKTLKFIENLNSGFYQNIGTNTVGLKYEKQELGNPVSHLITFIKTPEVVFRYITKLKPVLYQKNKILAFLTPSYLIYWYYIFNKFMRFSVLKPLFLLKSTYFKNH</sequence>
<dbReference type="Proteomes" id="UP001138672">
    <property type="component" value="Unassembled WGS sequence"/>
</dbReference>
<accession>A0A9X1CB18</accession>
<dbReference type="AlphaFoldDB" id="A0A9X1CB18"/>
<evidence type="ECO:0000313" key="2">
    <source>
        <dbReference type="EMBL" id="MBP1838745.1"/>
    </source>
</evidence>
<reference evidence="2" key="1">
    <citation type="submission" date="2021-03" db="EMBL/GenBank/DDBJ databases">
        <title>Genomic Encyclopedia of Type Strains, Phase IV (KMG-IV): sequencing the most valuable type-strain genomes for metagenomic binning, comparative biology and taxonomic classification.</title>
        <authorList>
            <person name="Goeker M."/>
        </authorList>
    </citation>
    <scope>NUCLEOTIDE SEQUENCE</scope>
    <source>
        <strain evidence="2">DSM 15523</strain>
        <strain evidence="3 5">DSM 16476</strain>
    </source>
</reference>
<dbReference type="EMBL" id="JAGGJQ010000001">
    <property type="protein sequence ID" value="MBP1838745.1"/>
    <property type="molecule type" value="Genomic_DNA"/>
</dbReference>
<dbReference type="Gene3D" id="3.40.50.1000">
    <property type="entry name" value="HAD superfamily/HAD-like"/>
    <property type="match status" value="1"/>
</dbReference>
<protein>
    <submittedName>
        <fullName evidence="2">FMN phosphatase YigB (HAD superfamily)</fullName>
    </submittedName>
</protein>
<keyword evidence="1" id="KW-1133">Transmembrane helix</keyword>
<gene>
    <name evidence="2" type="ORF">J2Z56_000641</name>
    <name evidence="3" type="ORF">J2Z57_001691</name>
</gene>
<dbReference type="Pfam" id="PF00702">
    <property type="entry name" value="Hydrolase"/>
    <property type="match status" value="1"/>
</dbReference>
<name>A0A9X1CB18_9FLAO</name>
<evidence type="ECO:0000313" key="4">
    <source>
        <dbReference type="Proteomes" id="UP001138672"/>
    </source>
</evidence>
<organism evidence="2 4">
    <name type="scientific">Formosa algae</name>
    <dbReference type="NCBI Taxonomy" id="225843"/>
    <lineage>
        <taxon>Bacteria</taxon>
        <taxon>Pseudomonadati</taxon>
        <taxon>Bacteroidota</taxon>
        <taxon>Flavobacteriia</taxon>
        <taxon>Flavobacteriales</taxon>
        <taxon>Flavobacteriaceae</taxon>
        <taxon>Formosa</taxon>
    </lineage>
</organism>
<evidence type="ECO:0000313" key="5">
    <source>
        <dbReference type="Proteomes" id="UP001231587"/>
    </source>
</evidence>
<proteinExistence type="predicted"/>
<dbReference type="RefSeq" id="WP_198151386.1">
    <property type="nucleotide sequence ID" value="NZ_JAUSUU010000004.1"/>
</dbReference>
<dbReference type="InterPro" id="IPR023214">
    <property type="entry name" value="HAD_sf"/>
</dbReference>
<comment type="caution">
    <text evidence="2">The sequence shown here is derived from an EMBL/GenBank/DDBJ whole genome shotgun (WGS) entry which is preliminary data.</text>
</comment>